<keyword evidence="10" id="KW-1185">Reference proteome</keyword>
<comment type="subcellular location">
    <subcellularLocation>
        <location evidence="7">Golgi apparatus</location>
        <location evidence="7">Golgi stack membrane</location>
        <topology evidence="7">Single-pass type II membrane protein</topology>
    </subcellularLocation>
</comment>
<evidence type="ECO:0000256" key="4">
    <source>
        <dbReference type="ARBA" id="ARBA00023034"/>
    </source>
</evidence>
<keyword evidence="5" id="KW-0325">Glycoprotein</keyword>
<evidence type="ECO:0000313" key="9">
    <source>
        <dbReference type="EMBL" id="KAF8671883.1"/>
    </source>
</evidence>
<feature type="compositionally biased region" description="Low complexity" evidence="8">
    <location>
        <begin position="1"/>
        <end position="11"/>
    </location>
</feature>
<dbReference type="GO" id="GO:0008107">
    <property type="term" value="F:galactoside 2-alpha-L-fucosyltransferase activity"/>
    <property type="evidence" value="ECO:0007669"/>
    <property type="project" value="InterPro"/>
</dbReference>
<feature type="compositionally biased region" description="Polar residues" evidence="8">
    <location>
        <begin position="12"/>
        <end position="22"/>
    </location>
</feature>
<gene>
    <name evidence="9" type="ORF">HU200_049825</name>
</gene>
<accession>A0A835AVI1</accession>
<keyword evidence="3 7" id="KW-0808">Transferase</keyword>
<keyword evidence="7" id="KW-0472">Membrane</keyword>
<dbReference type="Pfam" id="PF03254">
    <property type="entry name" value="XG_FTase"/>
    <property type="match status" value="1"/>
</dbReference>
<dbReference type="Proteomes" id="UP000636709">
    <property type="component" value="Unassembled WGS sequence"/>
</dbReference>
<dbReference type="Gene3D" id="3.40.50.11350">
    <property type="match status" value="1"/>
</dbReference>
<dbReference type="GO" id="GO:0009969">
    <property type="term" value="P:xyloglucan biosynthetic process"/>
    <property type="evidence" value="ECO:0007669"/>
    <property type="project" value="TreeGrafter"/>
</dbReference>
<organism evidence="9 10">
    <name type="scientific">Digitaria exilis</name>
    <dbReference type="NCBI Taxonomy" id="1010633"/>
    <lineage>
        <taxon>Eukaryota</taxon>
        <taxon>Viridiplantae</taxon>
        <taxon>Streptophyta</taxon>
        <taxon>Embryophyta</taxon>
        <taxon>Tracheophyta</taxon>
        <taxon>Spermatophyta</taxon>
        <taxon>Magnoliopsida</taxon>
        <taxon>Liliopsida</taxon>
        <taxon>Poales</taxon>
        <taxon>Poaceae</taxon>
        <taxon>PACMAD clade</taxon>
        <taxon>Panicoideae</taxon>
        <taxon>Panicodae</taxon>
        <taxon>Paniceae</taxon>
        <taxon>Anthephorinae</taxon>
        <taxon>Digitaria</taxon>
    </lineage>
</organism>
<evidence type="ECO:0000256" key="5">
    <source>
        <dbReference type="ARBA" id="ARBA00023180"/>
    </source>
</evidence>
<proteinExistence type="inferred from homology"/>
<dbReference type="PANTHER" id="PTHR31889">
    <property type="entry name" value="FUCOSYLTRANSFERASE 2-RELATED"/>
    <property type="match status" value="1"/>
</dbReference>
<dbReference type="GO" id="GO:0032580">
    <property type="term" value="C:Golgi cisterna membrane"/>
    <property type="evidence" value="ECO:0007669"/>
    <property type="project" value="UniProtKB-SubCell"/>
</dbReference>
<dbReference type="PANTHER" id="PTHR31889:SF40">
    <property type="entry name" value="FUCOSYLTRANSFERASE"/>
    <property type="match status" value="1"/>
</dbReference>
<keyword evidence="7" id="KW-1133">Transmembrane helix</keyword>
<dbReference type="AlphaFoldDB" id="A0A835AVI1"/>
<comment type="similarity">
    <text evidence="1 7">Belongs to the glycosyltransferase 37 family.</text>
</comment>
<dbReference type="Gene3D" id="3.40.50.11340">
    <property type="match status" value="1"/>
</dbReference>
<dbReference type="GO" id="GO:0042546">
    <property type="term" value="P:cell wall biogenesis"/>
    <property type="evidence" value="ECO:0007669"/>
    <property type="project" value="InterPro"/>
</dbReference>
<comment type="function">
    <text evidence="7">May be involved in cell wall biosynthesis.</text>
</comment>
<keyword evidence="2 7" id="KW-0328">Glycosyltransferase</keyword>
<dbReference type="EMBL" id="JACEFO010002232">
    <property type="protein sequence ID" value="KAF8671883.1"/>
    <property type="molecule type" value="Genomic_DNA"/>
</dbReference>
<evidence type="ECO:0000256" key="2">
    <source>
        <dbReference type="ARBA" id="ARBA00022676"/>
    </source>
</evidence>
<dbReference type="EC" id="2.4.1.-" evidence="7"/>
<name>A0A835AVI1_9POAL</name>
<feature type="region of interest" description="Disordered" evidence="8">
    <location>
        <begin position="1"/>
        <end position="22"/>
    </location>
</feature>
<dbReference type="InterPro" id="IPR004938">
    <property type="entry name" value="XG_FTase"/>
</dbReference>
<evidence type="ECO:0000256" key="6">
    <source>
        <dbReference type="ARBA" id="ARBA00023316"/>
    </source>
</evidence>
<evidence type="ECO:0000256" key="3">
    <source>
        <dbReference type="ARBA" id="ARBA00022679"/>
    </source>
</evidence>
<reference evidence="9" key="1">
    <citation type="submission" date="2020-07" db="EMBL/GenBank/DDBJ databases">
        <title>Genome sequence and genetic diversity analysis of an under-domesticated orphan crop, white fonio (Digitaria exilis).</title>
        <authorList>
            <person name="Bennetzen J.L."/>
            <person name="Chen S."/>
            <person name="Ma X."/>
            <person name="Wang X."/>
            <person name="Yssel A.E.J."/>
            <person name="Chaluvadi S.R."/>
            <person name="Johnson M."/>
            <person name="Gangashetty P."/>
            <person name="Hamidou F."/>
            <person name="Sanogo M.D."/>
            <person name="Zwaenepoel A."/>
            <person name="Wallace J."/>
            <person name="Van De Peer Y."/>
            <person name="Van Deynze A."/>
        </authorList>
    </citation>
    <scope>NUCLEOTIDE SEQUENCE</scope>
    <source>
        <tissue evidence="9">Leaves</tissue>
    </source>
</reference>
<evidence type="ECO:0000313" key="10">
    <source>
        <dbReference type="Proteomes" id="UP000636709"/>
    </source>
</evidence>
<protein>
    <recommendedName>
        <fullName evidence="7">Fucosyltransferase</fullName>
        <ecNumber evidence="7">2.4.1.-</ecNumber>
    </recommendedName>
</protein>
<keyword evidence="7" id="KW-0812">Transmembrane</keyword>
<keyword evidence="4 7" id="KW-0333">Golgi apparatus</keyword>
<dbReference type="OrthoDB" id="428346at2759"/>
<sequence length="607" mass="67302">MGATKQQQQQQANPSSPAASCWSTSPHALLASVTTSRWWSLLWWPWPSRSSSFSAKRALPAVCVTAAMATTAVFVLTSGGWWWGQSPDGMPASLFFDDPRDWDPPFNITGDHLLDGLLTADFSRKSCRSRYEFAGYYNNNSSSHKPSPYLIAKLRKQESLQKRCGPGTAAYKNAVRRLDSGESVVNGDCRYLVYISYRGLGNRMLAIASSFLYAVLTDRVLLIDGGKDAGDLFCEPFPETTWLLPRPGWLSFFFSPLSRLQGYLGGSKESLGNLLQTGAVTMSASGDGNVSWSPASRSPPPYLYIHLSGGYGFHDKLFFCGAQQRLLGEVPWLFMWTDNYFVPGLFLTPPFTGELEAMFPEKGAVFYHLGRYLFHPTNAVWHAVTSYYHSNLAGARRRVGLQVRVFQKKQPPQVVLDQLLSCVRGEKLVPVTETTTAAANGSASSGDAVLVTSLSSWYYERVREEYGGRVAGGVHQPSHEGRQRWRDAAHDMRALSEMYLLSMCDVLVTSGYSTFGYVAQGLAGLRPWVMARAPMWADDWREGLDPSEPPCRRAASAEPCFHSPSAYDCAAGRDVELDKVTPYIRRCVDVKCGIKLVNESSSQWSFV</sequence>
<evidence type="ECO:0000256" key="7">
    <source>
        <dbReference type="RuleBase" id="RU367004"/>
    </source>
</evidence>
<keyword evidence="6 7" id="KW-0961">Cell wall biogenesis/degradation</keyword>
<dbReference type="GO" id="GO:0071555">
    <property type="term" value="P:cell wall organization"/>
    <property type="evidence" value="ECO:0007669"/>
    <property type="project" value="UniProtKB-UniRule"/>
</dbReference>
<feature type="transmembrane region" description="Helical" evidence="7">
    <location>
        <begin position="58"/>
        <end position="83"/>
    </location>
</feature>
<dbReference type="FunFam" id="3.40.50.11340:FF:000005">
    <property type="entry name" value="Galactoside 2-alpha-L-fucosyltransferase"/>
    <property type="match status" value="1"/>
</dbReference>
<comment type="caution">
    <text evidence="9">The sequence shown here is derived from an EMBL/GenBank/DDBJ whole genome shotgun (WGS) entry which is preliminary data.</text>
</comment>
<evidence type="ECO:0000256" key="8">
    <source>
        <dbReference type="SAM" id="MobiDB-lite"/>
    </source>
</evidence>
<evidence type="ECO:0000256" key="1">
    <source>
        <dbReference type="ARBA" id="ARBA00010481"/>
    </source>
</evidence>